<dbReference type="InterPro" id="IPR050741">
    <property type="entry name" value="Acyl-CoA_dehydrogenase"/>
</dbReference>
<protein>
    <submittedName>
        <fullName evidence="11">Butyryl-CoA dehydrogenase</fullName>
        <ecNumber evidence="11">1.3.8.1</ecNumber>
    </submittedName>
</protein>
<organism evidence="11">
    <name type="scientific">Nonomuraea gerenzanensis</name>
    <dbReference type="NCBI Taxonomy" id="93944"/>
    <lineage>
        <taxon>Bacteria</taxon>
        <taxon>Bacillati</taxon>
        <taxon>Actinomycetota</taxon>
        <taxon>Actinomycetes</taxon>
        <taxon>Streptosporangiales</taxon>
        <taxon>Streptosporangiaceae</taxon>
        <taxon>Nonomuraea</taxon>
    </lineage>
</organism>
<dbReference type="Pfam" id="PF00441">
    <property type="entry name" value="Acyl-CoA_dh_1"/>
    <property type="match status" value="1"/>
</dbReference>
<evidence type="ECO:0000256" key="1">
    <source>
        <dbReference type="ARBA" id="ARBA00001974"/>
    </source>
</evidence>
<dbReference type="PANTHER" id="PTHR48083:SF13">
    <property type="entry name" value="ACYL-COA DEHYDROGENASE FAMILY MEMBER 11"/>
    <property type="match status" value="1"/>
</dbReference>
<name>A0A1M4E9B1_9ACTN</name>
<dbReference type="PANTHER" id="PTHR48083">
    <property type="entry name" value="MEDIUM-CHAIN SPECIFIC ACYL-COA DEHYDROGENASE, MITOCHONDRIAL-RELATED"/>
    <property type="match status" value="1"/>
</dbReference>
<dbReference type="GO" id="GO:0050660">
    <property type="term" value="F:flavin adenine dinucleotide binding"/>
    <property type="evidence" value="ECO:0007669"/>
    <property type="project" value="InterPro"/>
</dbReference>
<accession>A0A1M4E9B1</accession>
<dbReference type="AlphaFoldDB" id="A0A1M4E9B1"/>
<reference evidence="11" key="1">
    <citation type="submission" date="2016-04" db="EMBL/GenBank/DDBJ databases">
        <authorList>
            <person name="Evans L.H."/>
            <person name="Alamgir A."/>
            <person name="Owens N."/>
            <person name="Weber N.D."/>
            <person name="Virtaneva K."/>
            <person name="Barbian K."/>
            <person name="Babar A."/>
            <person name="Rosenke K."/>
        </authorList>
    </citation>
    <scope>NUCLEOTIDE SEQUENCE</scope>
    <source>
        <strain evidence="11">Nono1</strain>
    </source>
</reference>
<evidence type="ECO:0000259" key="10">
    <source>
        <dbReference type="Pfam" id="PF02771"/>
    </source>
</evidence>
<dbReference type="SUPFAM" id="SSF56645">
    <property type="entry name" value="Acyl-CoA dehydrogenase NM domain-like"/>
    <property type="match status" value="1"/>
</dbReference>
<dbReference type="Pfam" id="PF02771">
    <property type="entry name" value="Acyl-CoA_dh_N"/>
    <property type="match status" value="1"/>
</dbReference>
<dbReference type="GO" id="GO:0016937">
    <property type="term" value="F:short-chain fatty acyl-CoA dehydrogenase activity"/>
    <property type="evidence" value="ECO:0007669"/>
    <property type="project" value="UniProtKB-EC"/>
</dbReference>
<dbReference type="InterPro" id="IPR013786">
    <property type="entry name" value="AcylCoA_DH/ox_N"/>
</dbReference>
<dbReference type="InterPro" id="IPR009075">
    <property type="entry name" value="AcylCo_DH/oxidase_C"/>
</dbReference>
<dbReference type="SUPFAM" id="SSF47203">
    <property type="entry name" value="Acyl-CoA dehydrogenase C-terminal domain-like"/>
    <property type="match status" value="1"/>
</dbReference>
<dbReference type="GO" id="GO:0033539">
    <property type="term" value="P:fatty acid beta-oxidation using acyl-CoA dehydrogenase"/>
    <property type="evidence" value="ECO:0007669"/>
    <property type="project" value="TreeGrafter"/>
</dbReference>
<feature type="domain" description="Acyl-CoA dehydrogenase/oxidase C-terminal" evidence="8">
    <location>
        <begin position="263"/>
        <end position="412"/>
    </location>
</feature>
<dbReference type="Gene3D" id="1.10.540.10">
    <property type="entry name" value="Acyl-CoA dehydrogenase/oxidase, N-terminal domain"/>
    <property type="match status" value="1"/>
</dbReference>
<dbReference type="GO" id="GO:0005737">
    <property type="term" value="C:cytoplasm"/>
    <property type="evidence" value="ECO:0007669"/>
    <property type="project" value="TreeGrafter"/>
</dbReference>
<keyword evidence="4 7" id="KW-0285">Flavoprotein</keyword>
<comment type="cofactor">
    <cofactor evidence="1 7">
        <name>FAD</name>
        <dbReference type="ChEBI" id="CHEBI:57692"/>
    </cofactor>
</comment>
<evidence type="ECO:0000256" key="3">
    <source>
        <dbReference type="ARBA" id="ARBA00011738"/>
    </source>
</evidence>
<evidence type="ECO:0000259" key="8">
    <source>
        <dbReference type="Pfam" id="PF00441"/>
    </source>
</evidence>
<dbReference type="FunFam" id="2.40.110.10:FF:000002">
    <property type="entry name" value="Acyl-CoA dehydrogenase fadE12"/>
    <property type="match status" value="1"/>
</dbReference>
<evidence type="ECO:0000259" key="9">
    <source>
        <dbReference type="Pfam" id="PF02770"/>
    </source>
</evidence>
<proteinExistence type="inferred from homology"/>
<sequence>MAACSRRPQPPPIPLPEPLTGARVSGWVRFMSFAVPDSVRPIRDAVHAFMTERVEPAEPVLHAGGPAAAAALDELRAQAKKEGLWALGHPRELGGGGLPFLDYVYVNEVQGRSEYGQIALGTYTLQDSLMLHEHASPEQRERFLEPLVRGEISPSFAMTEPNVSSSDPTQITTSAVLDGAEWVINGHKWFTTGASRAAYTTVMCRTEPDAPAHRAFSMIVVPTDTPGYTIVRETPVLGLDGAHCEVRYDNVRVPASSLLGERGHGFVIAQRRLGPGRIFHCMRWLGQAQRAFDLMCLRLHERTAFGQPLASKQLMRQHVFDSYTEIQSARLLTLQAAEAIDRGSEARVEIGAIKVVGARMLHNVIDRAIQVYGAAGLTPDTPLDRMYRHARAGRIYDGPDEVHIDSVGRRILGEYAAGGSWEFGLR</sequence>
<keyword evidence="5 7" id="KW-0274">FAD</keyword>
<dbReference type="EC" id="1.3.8.1" evidence="11"/>
<dbReference type="InterPro" id="IPR009100">
    <property type="entry name" value="AcylCoA_DH/oxidase_NM_dom_sf"/>
</dbReference>
<evidence type="ECO:0000256" key="2">
    <source>
        <dbReference type="ARBA" id="ARBA00009347"/>
    </source>
</evidence>
<comment type="similarity">
    <text evidence="2 7">Belongs to the acyl-CoA dehydrogenase family.</text>
</comment>
<dbReference type="InterPro" id="IPR046373">
    <property type="entry name" value="Acyl-CoA_Oxase/DH_mid-dom_sf"/>
</dbReference>
<dbReference type="InterPro" id="IPR006091">
    <property type="entry name" value="Acyl-CoA_Oxase/DH_mid-dom"/>
</dbReference>
<dbReference type="Pfam" id="PF02770">
    <property type="entry name" value="Acyl-CoA_dh_M"/>
    <property type="match status" value="1"/>
</dbReference>
<dbReference type="Gene3D" id="1.20.140.10">
    <property type="entry name" value="Butyryl-CoA Dehydrogenase, subunit A, domain 3"/>
    <property type="match status" value="1"/>
</dbReference>
<evidence type="ECO:0000256" key="4">
    <source>
        <dbReference type="ARBA" id="ARBA00022630"/>
    </source>
</evidence>
<keyword evidence="6 7" id="KW-0560">Oxidoreductase</keyword>
<dbReference type="Gene3D" id="2.40.110.10">
    <property type="entry name" value="Butyryl-CoA Dehydrogenase, subunit A, domain 2"/>
    <property type="match status" value="1"/>
</dbReference>
<evidence type="ECO:0000256" key="5">
    <source>
        <dbReference type="ARBA" id="ARBA00022827"/>
    </source>
</evidence>
<dbReference type="InterPro" id="IPR037069">
    <property type="entry name" value="AcylCoA_DH/ox_N_sf"/>
</dbReference>
<dbReference type="InterPro" id="IPR036250">
    <property type="entry name" value="AcylCo_DH-like_C"/>
</dbReference>
<evidence type="ECO:0000313" key="11">
    <source>
        <dbReference type="EMBL" id="SBO95491.1"/>
    </source>
</evidence>
<comment type="subunit">
    <text evidence="3">Homodimer.</text>
</comment>
<gene>
    <name evidence="11" type="ORF">BN4615_P5007</name>
</gene>
<evidence type="ECO:0000256" key="7">
    <source>
        <dbReference type="RuleBase" id="RU362125"/>
    </source>
</evidence>
<dbReference type="EMBL" id="LT559118">
    <property type="protein sequence ID" value="SBO95491.1"/>
    <property type="molecule type" value="Genomic_DNA"/>
</dbReference>
<evidence type="ECO:0000256" key="6">
    <source>
        <dbReference type="ARBA" id="ARBA00023002"/>
    </source>
</evidence>
<feature type="domain" description="Acyl-CoA oxidase/dehydrogenase middle" evidence="9">
    <location>
        <begin position="155"/>
        <end position="251"/>
    </location>
</feature>
<feature type="domain" description="Acyl-CoA dehydrogenase/oxidase N-terminal" evidence="10">
    <location>
        <begin position="40"/>
        <end position="151"/>
    </location>
</feature>